<dbReference type="Proteomes" id="UP000264310">
    <property type="component" value="Unassembled WGS sequence"/>
</dbReference>
<name>A0A371X4S4_9HYPH</name>
<comment type="subcellular location">
    <subcellularLocation>
        <location evidence="1">Membrane</location>
        <topology evidence="1">Multi-pass membrane protein</topology>
    </subcellularLocation>
</comment>
<evidence type="ECO:0000256" key="2">
    <source>
        <dbReference type="ARBA" id="ARBA00022692"/>
    </source>
</evidence>
<feature type="transmembrane region" description="Helical" evidence="6">
    <location>
        <begin position="131"/>
        <end position="160"/>
    </location>
</feature>
<dbReference type="Gene3D" id="1.20.1080.10">
    <property type="entry name" value="Glycerol uptake facilitator protein"/>
    <property type="match status" value="1"/>
</dbReference>
<evidence type="ECO:0000256" key="3">
    <source>
        <dbReference type="ARBA" id="ARBA00022989"/>
    </source>
</evidence>
<keyword evidence="2 6" id="KW-0812">Transmembrane</keyword>
<evidence type="ECO:0000313" key="8">
    <source>
        <dbReference type="Proteomes" id="UP000264310"/>
    </source>
</evidence>
<feature type="transmembrane region" description="Helical" evidence="6">
    <location>
        <begin position="222"/>
        <end position="240"/>
    </location>
</feature>
<dbReference type="OrthoDB" id="261587at2"/>
<feature type="transmembrane region" description="Helical" evidence="6">
    <location>
        <begin position="94"/>
        <end position="111"/>
    </location>
</feature>
<keyword evidence="3 6" id="KW-1133">Transmembrane helix</keyword>
<keyword evidence="8" id="KW-1185">Reference proteome</keyword>
<comment type="caution">
    <text evidence="7">The sequence shown here is derived from an EMBL/GenBank/DDBJ whole genome shotgun (WGS) entry which is preliminary data.</text>
</comment>
<evidence type="ECO:0000313" key="7">
    <source>
        <dbReference type="EMBL" id="RFC64207.1"/>
    </source>
</evidence>
<feature type="transmembrane region" description="Helical" evidence="6">
    <location>
        <begin position="247"/>
        <end position="268"/>
    </location>
</feature>
<reference evidence="7 8" key="1">
    <citation type="submission" date="2018-08" db="EMBL/GenBank/DDBJ databases">
        <title>Fulvimarina sp. 85, whole genome shotgun sequence.</title>
        <authorList>
            <person name="Tuo L."/>
        </authorList>
    </citation>
    <scope>NUCLEOTIDE SEQUENCE [LARGE SCALE GENOMIC DNA]</scope>
    <source>
        <strain evidence="7 8">85</strain>
    </source>
</reference>
<dbReference type="Pfam" id="PF01226">
    <property type="entry name" value="Form_Nir_trans"/>
    <property type="match status" value="1"/>
</dbReference>
<protein>
    <submittedName>
        <fullName evidence="7">Formate/nitrite transporter family protein</fullName>
    </submittedName>
</protein>
<feature type="compositionally biased region" description="Gly residues" evidence="5">
    <location>
        <begin position="22"/>
        <end position="32"/>
    </location>
</feature>
<dbReference type="EMBL" id="QURL01000003">
    <property type="protein sequence ID" value="RFC64207.1"/>
    <property type="molecule type" value="Genomic_DNA"/>
</dbReference>
<sequence length="324" mass="34358">MTESKQGDDAVSYGGDEEGTGASEGAGTGTDTGTGNDRSHASRVTEHRLEVEGSSLTSSELEEVDHRMKLRPLAVYEIVRQEGEDELTRPNRSLWWSGLAAGLSIGFSVYTEAALRAYLPDAHWTPLVDSLGYSVGFLIVILARQQLFTEITLTAVLPVIARPTMRGVFAVARLWSIVLAANVVGTAIFALGIAFDVLNTPDIVAAAIEVSREGTAGDFFDILLRGIAAGWIMATVVWLMPSAKGSGFVVIALLTSLIALFHLAHVVAGSVEAFTLVFSGEVALHQAVFGFHLPALIGNVLGGSALFALISYGQVADELDERGN</sequence>
<gene>
    <name evidence="7" type="ORF">DYI37_07630</name>
</gene>
<dbReference type="RefSeq" id="WP_116682623.1">
    <property type="nucleotide sequence ID" value="NZ_QURL01000003.1"/>
</dbReference>
<keyword evidence="4 6" id="KW-0472">Membrane</keyword>
<accession>A0A371X4S4</accession>
<feature type="transmembrane region" description="Helical" evidence="6">
    <location>
        <begin position="288"/>
        <end position="312"/>
    </location>
</feature>
<dbReference type="AlphaFoldDB" id="A0A371X4S4"/>
<feature type="transmembrane region" description="Helical" evidence="6">
    <location>
        <begin position="172"/>
        <end position="195"/>
    </location>
</feature>
<evidence type="ECO:0000256" key="1">
    <source>
        <dbReference type="ARBA" id="ARBA00004141"/>
    </source>
</evidence>
<dbReference type="InterPro" id="IPR000292">
    <property type="entry name" value="For/NO2_transpt"/>
</dbReference>
<proteinExistence type="predicted"/>
<feature type="region of interest" description="Disordered" evidence="5">
    <location>
        <begin position="1"/>
        <end position="62"/>
    </location>
</feature>
<feature type="compositionally biased region" description="Basic and acidic residues" evidence="5">
    <location>
        <begin position="37"/>
        <end position="51"/>
    </location>
</feature>
<organism evidence="7 8">
    <name type="scientific">Fulvimarina endophytica</name>
    <dbReference type="NCBI Taxonomy" id="2293836"/>
    <lineage>
        <taxon>Bacteria</taxon>
        <taxon>Pseudomonadati</taxon>
        <taxon>Pseudomonadota</taxon>
        <taxon>Alphaproteobacteria</taxon>
        <taxon>Hyphomicrobiales</taxon>
        <taxon>Aurantimonadaceae</taxon>
        <taxon>Fulvimarina</taxon>
    </lineage>
</organism>
<dbReference type="InterPro" id="IPR023271">
    <property type="entry name" value="Aquaporin-like"/>
</dbReference>
<dbReference type="GO" id="GO:0015499">
    <property type="term" value="F:formate transmembrane transporter activity"/>
    <property type="evidence" value="ECO:0007669"/>
    <property type="project" value="TreeGrafter"/>
</dbReference>
<dbReference type="GO" id="GO:0005886">
    <property type="term" value="C:plasma membrane"/>
    <property type="evidence" value="ECO:0007669"/>
    <property type="project" value="TreeGrafter"/>
</dbReference>
<dbReference type="PANTHER" id="PTHR30520">
    <property type="entry name" value="FORMATE TRANSPORTER-RELATED"/>
    <property type="match status" value="1"/>
</dbReference>
<dbReference type="PANTHER" id="PTHR30520:SF2">
    <property type="entry name" value="INNER MEMBRANE PROTEIN YFDC"/>
    <property type="match status" value="1"/>
</dbReference>
<evidence type="ECO:0000256" key="6">
    <source>
        <dbReference type="SAM" id="Phobius"/>
    </source>
</evidence>
<evidence type="ECO:0000256" key="4">
    <source>
        <dbReference type="ARBA" id="ARBA00023136"/>
    </source>
</evidence>
<evidence type="ECO:0000256" key="5">
    <source>
        <dbReference type="SAM" id="MobiDB-lite"/>
    </source>
</evidence>